<dbReference type="GeneID" id="102802485"/>
<dbReference type="Gene3D" id="1.10.340.70">
    <property type="match status" value="1"/>
</dbReference>
<reference evidence="3" key="1">
    <citation type="submission" date="2025-08" db="UniProtKB">
        <authorList>
            <consortium name="RefSeq"/>
        </authorList>
    </citation>
    <scope>IDENTIFICATION</scope>
    <source>
        <tissue evidence="3">Testes</tissue>
    </source>
</reference>
<keyword evidence="2" id="KW-1185">Reference proteome</keyword>
<accession>A0ABM0MPN0</accession>
<feature type="domain" description="Integrase catalytic" evidence="1">
    <location>
        <begin position="263"/>
        <end position="425"/>
    </location>
</feature>
<dbReference type="InterPro" id="IPR012337">
    <property type="entry name" value="RNaseH-like_sf"/>
</dbReference>
<dbReference type="InterPro" id="IPR001584">
    <property type="entry name" value="Integrase_cat-core"/>
</dbReference>
<evidence type="ECO:0000313" key="2">
    <source>
        <dbReference type="Proteomes" id="UP000694865"/>
    </source>
</evidence>
<dbReference type="InterPro" id="IPR041588">
    <property type="entry name" value="Integrase_H2C2"/>
</dbReference>
<protein>
    <submittedName>
        <fullName evidence="3">Uncharacterized protein LOC102802485</fullName>
    </submittedName>
</protein>
<dbReference type="RefSeq" id="XP_006821971.1">
    <property type="nucleotide sequence ID" value="XM_006821908.1"/>
</dbReference>
<dbReference type="PANTHER" id="PTHR37984">
    <property type="entry name" value="PROTEIN CBG26694"/>
    <property type="match status" value="1"/>
</dbReference>
<proteinExistence type="predicted"/>
<dbReference type="PANTHER" id="PTHR37984:SF15">
    <property type="entry name" value="INTEGRASE CATALYTIC DOMAIN-CONTAINING PROTEIN"/>
    <property type="match status" value="1"/>
</dbReference>
<evidence type="ECO:0000313" key="3">
    <source>
        <dbReference type="RefSeq" id="XP_006821971.1"/>
    </source>
</evidence>
<dbReference type="InterPro" id="IPR050951">
    <property type="entry name" value="Retrovirus_Pol_polyprotein"/>
</dbReference>
<evidence type="ECO:0000259" key="1">
    <source>
        <dbReference type="PROSITE" id="PS50994"/>
    </source>
</evidence>
<name>A0ABM0MPN0_SACKO</name>
<dbReference type="InterPro" id="IPR036397">
    <property type="entry name" value="RNaseH_sf"/>
</dbReference>
<dbReference type="Gene3D" id="3.30.420.10">
    <property type="entry name" value="Ribonuclease H-like superfamily/Ribonuclease H"/>
    <property type="match status" value="1"/>
</dbReference>
<dbReference type="SUPFAM" id="SSF53098">
    <property type="entry name" value="Ribonuclease H-like"/>
    <property type="match status" value="1"/>
</dbReference>
<dbReference type="Pfam" id="PF00665">
    <property type="entry name" value="rve"/>
    <property type="match status" value="1"/>
</dbReference>
<dbReference type="Proteomes" id="UP000694865">
    <property type="component" value="Unplaced"/>
</dbReference>
<dbReference type="Pfam" id="PF17921">
    <property type="entry name" value="Integrase_H2C2"/>
    <property type="match status" value="1"/>
</dbReference>
<gene>
    <name evidence="3" type="primary">LOC102802485</name>
</gene>
<organism evidence="2 3">
    <name type="scientific">Saccoglossus kowalevskii</name>
    <name type="common">Acorn worm</name>
    <dbReference type="NCBI Taxonomy" id="10224"/>
    <lineage>
        <taxon>Eukaryota</taxon>
        <taxon>Metazoa</taxon>
        <taxon>Hemichordata</taxon>
        <taxon>Enteropneusta</taxon>
        <taxon>Harrimaniidae</taxon>
        <taxon>Saccoglossus</taxon>
    </lineage>
</organism>
<sequence length="425" mass="47746">MYRPLRNLTQLAIAGFPDPQMSTFMYATAGTLNRDADALSRRPVSGFTTDSERCPLWLDWIPPDSKDTTVMSNQTVTALLDNHLSPMVPAAELAGVVPQSRAQTVAEITPKGTAALPTVTSEQWKTLQREDPTIGKVYHYVVAGAPPDRYHRAQETRQVSAALREWKKYCIRNGVLHRRVTDSNGRVIYQLYLPPSYCKMEMEALHNEVGHLGQDRSLDLVRSPFYWPGMARDVIQHVQQCDRCIRCKLTTEGRAIAPMVPILSTMPLELLCIDFLTLETSKNGSKDILVMTDHFTKYAFAVPTRNQTAKTAKVLMDTFITVFGFPKRIQSDQGRNFESQLVTQLCHQCGVKKSRSSPYHAQTQGIAEIFYQTLISMLGTLTQCRKFLPVRTPETGNFRIGLVGFQTSLSGGRVTCYHILSPKLK</sequence>
<dbReference type="PROSITE" id="PS50994">
    <property type="entry name" value="INTEGRASE"/>
    <property type="match status" value="1"/>
</dbReference>